<dbReference type="Proteomes" id="UP000197068">
    <property type="component" value="Unassembled WGS sequence"/>
</dbReference>
<evidence type="ECO:0000259" key="1">
    <source>
        <dbReference type="Pfam" id="PF25583"/>
    </source>
</evidence>
<feature type="domain" description="WCX" evidence="1">
    <location>
        <begin position="19"/>
        <end position="57"/>
    </location>
</feature>
<dbReference type="EMBL" id="BDQM01000054">
    <property type="protein sequence ID" value="GAW97892.1"/>
    <property type="molecule type" value="Genomic_DNA"/>
</dbReference>
<sequence length="63" mass="7397">MLSENQKIDLIENSMVRTAKVKVSVEFTHELVHFLLWFGGYVKVLQPTELIEKIEERKSYLMG</sequence>
<accession>A0ABQ0MZV3</accession>
<dbReference type="InterPro" id="IPR057727">
    <property type="entry name" value="WCX_dom"/>
</dbReference>
<gene>
    <name evidence="2" type="ORF">MTCD1_03541</name>
</gene>
<keyword evidence="3" id="KW-1185">Reference proteome</keyword>
<reference evidence="2 3" key="1">
    <citation type="submission" date="2017-06" db="EMBL/GenBank/DDBJ databases">
        <title>Whole Genome Sequences of Colwellia marinimaniae MTCD1.</title>
        <authorList>
            <person name="Kusumoto H."/>
            <person name="Inoue M."/>
            <person name="Tanikawa K."/>
            <person name="Maeji H."/>
            <person name="Cameron J.H."/>
            <person name="Bartlett D.H."/>
        </authorList>
    </citation>
    <scope>NUCLEOTIDE SEQUENCE [LARGE SCALE GENOMIC DNA]</scope>
    <source>
        <strain evidence="2 3">MTCD1</strain>
    </source>
</reference>
<name>A0ABQ0MZV3_9GAMM</name>
<proteinExistence type="predicted"/>
<protein>
    <recommendedName>
        <fullName evidence="1">WCX domain-containing protein</fullName>
    </recommendedName>
</protein>
<dbReference type="Pfam" id="PF25583">
    <property type="entry name" value="WCX"/>
    <property type="match status" value="1"/>
</dbReference>
<organism evidence="2 3">
    <name type="scientific">Colwellia marinimaniae</name>
    <dbReference type="NCBI Taxonomy" id="1513592"/>
    <lineage>
        <taxon>Bacteria</taxon>
        <taxon>Pseudomonadati</taxon>
        <taxon>Pseudomonadota</taxon>
        <taxon>Gammaproteobacteria</taxon>
        <taxon>Alteromonadales</taxon>
        <taxon>Colwelliaceae</taxon>
        <taxon>Colwellia</taxon>
    </lineage>
</organism>
<evidence type="ECO:0000313" key="2">
    <source>
        <dbReference type="EMBL" id="GAW97892.1"/>
    </source>
</evidence>
<evidence type="ECO:0000313" key="3">
    <source>
        <dbReference type="Proteomes" id="UP000197068"/>
    </source>
</evidence>
<comment type="caution">
    <text evidence="2">The sequence shown here is derived from an EMBL/GenBank/DDBJ whole genome shotgun (WGS) entry which is preliminary data.</text>
</comment>